<evidence type="ECO:0000313" key="2">
    <source>
        <dbReference type="Proteomes" id="UP000230423"/>
    </source>
</evidence>
<name>A0A2G9UJA2_TELCI</name>
<sequence length="130" mass="14578">MIDSPDAGLALRLVAKAAHSKRLLLKEVVIHGNTPMDSLRVAILSLMLVVAVLSQDYEVLTEGKRAVMDPHAFRMSFGKRFSGGRNIDPNAFRMSFGKRSAHGSDDWNEYAKEAEKRMDTKHYYIGLGKR</sequence>
<evidence type="ECO:0000313" key="1">
    <source>
        <dbReference type="EMBL" id="PIO70331.1"/>
    </source>
</evidence>
<dbReference type="AlphaFoldDB" id="A0A2G9UJA2"/>
<dbReference type="EMBL" id="KZ346308">
    <property type="protein sequence ID" value="PIO70331.1"/>
    <property type="molecule type" value="Genomic_DNA"/>
</dbReference>
<accession>A0A2G9UJA2</accession>
<reference evidence="1 2" key="1">
    <citation type="submission" date="2015-09" db="EMBL/GenBank/DDBJ databases">
        <title>Draft genome of the parasitic nematode Teladorsagia circumcincta isolate WARC Sus (inbred).</title>
        <authorList>
            <person name="Mitreva M."/>
        </authorList>
    </citation>
    <scope>NUCLEOTIDE SEQUENCE [LARGE SCALE GENOMIC DNA]</scope>
    <source>
        <strain evidence="1 2">S</strain>
    </source>
</reference>
<dbReference type="OrthoDB" id="5789685at2759"/>
<gene>
    <name evidence="1" type="ORF">TELCIR_07819</name>
</gene>
<organism evidence="1 2">
    <name type="scientific">Teladorsagia circumcincta</name>
    <name type="common">Brown stomach worm</name>
    <name type="synonym">Ostertagia circumcincta</name>
    <dbReference type="NCBI Taxonomy" id="45464"/>
    <lineage>
        <taxon>Eukaryota</taxon>
        <taxon>Metazoa</taxon>
        <taxon>Ecdysozoa</taxon>
        <taxon>Nematoda</taxon>
        <taxon>Chromadorea</taxon>
        <taxon>Rhabditida</taxon>
        <taxon>Rhabditina</taxon>
        <taxon>Rhabditomorpha</taxon>
        <taxon>Strongyloidea</taxon>
        <taxon>Trichostrongylidae</taxon>
        <taxon>Teladorsagia</taxon>
    </lineage>
</organism>
<dbReference type="Proteomes" id="UP000230423">
    <property type="component" value="Unassembled WGS sequence"/>
</dbReference>
<proteinExistence type="predicted"/>
<keyword evidence="2" id="KW-1185">Reference proteome</keyword>
<protein>
    <submittedName>
        <fullName evidence="1">Uncharacterized protein</fullName>
    </submittedName>
</protein>